<dbReference type="InterPro" id="IPR004843">
    <property type="entry name" value="Calcineurin-like_PHP"/>
</dbReference>
<feature type="signal peptide" evidence="1">
    <location>
        <begin position="1"/>
        <end position="20"/>
    </location>
</feature>
<reference evidence="4" key="1">
    <citation type="journal article" date="2019" name="Int. J. Syst. Evol. Microbiol.">
        <title>The Global Catalogue of Microorganisms (GCM) 10K type strain sequencing project: providing services to taxonomists for standard genome sequencing and annotation.</title>
        <authorList>
            <consortium name="The Broad Institute Genomics Platform"/>
            <consortium name="The Broad Institute Genome Sequencing Center for Infectious Disease"/>
            <person name="Wu L."/>
            <person name="Ma J."/>
        </authorList>
    </citation>
    <scope>NUCLEOTIDE SEQUENCE [LARGE SCALE GENOMIC DNA]</scope>
    <source>
        <strain evidence="4">JCM 17927</strain>
    </source>
</reference>
<evidence type="ECO:0000259" key="2">
    <source>
        <dbReference type="Pfam" id="PF00149"/>
    </source>
</evidence>
<feature type="chain" id="PRO_5047522162" description="Calcineurin-like phosphoesterase domain-containing protein" evidence="1">
    <location>
        <begin position="21"/>
        <end position="1054"/>
    </location>
</feature>
<accession>A0ABP8MZ47</accession>
<keyword evidence="4" id="KW-1185">Reference proteome</keyword>
<dbReference type="InterPro" id="IPR029052">
    <property type="entry name" value="Metallo-depent_PP-like"/>
</dbReference>
<proteinExistence type="predicted"/>
<dbReference type="SUPFAM" id="SSF56300">
    <property type="entry name" value="Metallo-dependent phosphatases"/>
    <property type="match status" value="1"/>
</dbReference>
<organism evidence="3 4">
    <name type="scientific">Nibrella saemangeumensis</name>
    <dbReference type="NCBI Taxonomy" id="1084526"/>
    <lineage>
        <taxon>Bacteria</taxon>
        <taxon>Pseudomonadati</taxon>
        <taxon>Bacteroidota</taxon>
        <taxon>Cytophagia</taxon>
        <taxon>Cytophagales</taxon>
        <taxon>Spirosomataceae</taxon>
        <taxon>Nibrella</taxon>
    </lineage>
</organism>
<evidence type="ECO:0000313" key="4">
    <source>
        <dbReference type="Proteomes" id="UP001501175"/>
    </source>
</evidence>
<dbReference type="EMBL" id="BAABHD010000029">
    <property type="protein sequence ID" value="GAA4457187.1"/>
    <property type="molecule type" value="Genomic_DNA"/>
</dbReference>
<feature type="domain" description="Calcineurin-like phosphoesterase" evidence="2">
    <location>
        <begin position="348"/>
        <end position="598"/>
    </location>
</feature>
<dbReference type="RefSeq" id="WP_345244372.1">
    <property type="nucleotide sequence ID" value="NZ_BAABHD010000029.1"/>
</dbReference>
<evidence type="ECO:0000256" key="1">
    <source>
        <dbReference type="SAM" id="SignalP"/>
    </source>
</evidence>
<protein>
    <recommendedName>
        <fullName evidence="2">Calcineurin-like phosphoesterase domain-containing protein</fullName>
    </recommendedName>
</protein>
<comment type="caution">
    <text evidence="3">The sequence shown here is derived from an EMBL/GenBank/DDBJ whole genome shotgun (WGS) entry which is preliminary data.</text>
</comment>
<dbReference type="Pfam" id="PF00149">
    <property type="entry name" value="Metallophos"/>
    <property type="match status" value="1"/>
</dbReference>
<gene>
    <name evidence="3" type="ORF">GCM10023189_27510</name>
</gene>
<dbReference type="InterPro" id="IPR003961">
    <property type="entry name" value="FN3_dom"/>
</dbReference>
<evidence type="ECO:0000313" key="3">
    <source>
        <dbReference type="EMBL" id="GAA4457187.1"/>
    </source>
</evidence>
<keyword evidence="1" id="KW-0732">Signal</keyword>
<sequence>MNKLLLLTFGTLLCGLSALAQTKTNTYLRAKLKLSQTAPTSGSTTAPSADDAITSLPILTRQTWKYLDDGNDPGTAWRLYDYNDQLWKKDTTRLGYGEPGDPTAANPPFVSYGDPTNKHITTYFRKKISVDDVNAYNGFELKLRRDDGIIVYINGKEVYREYMPTPPLSYTTLALGMPEAEEPLWKTRMLTIPESNLKTGTNIIAAEVHQSTKTSSDMTFDLELRGLPRPAFSTITLTRGPYLQLVTSGSMTFRWSSNVAAYGRVICKSSSGVIKASTWQPNRPVSLVSTIIHSDSVTIDGLEPDTPYSYTIEASASASGTAPVVLQGDADNKFQTAPLTGSADKPVRIWALGDFGRASATNRQDNVRNAFNNYLTSNGNEYINLWLWLGDNAYDWGTPQQYQDFVFDKYDSRVTPKQRIMKQTPFFATPGNHDYKNDSQDINDPFTRQSHKIHYYDVISHITRGDNSGVHSGREAYYSFDYGNIHFVSLDSYGFEDCVLQENGTYTCPNGRNILDTEPGPDGEPKSAQVRWLKKDLTKAQQDPRIKWIIVITHYPFYSMGTKDSDTDPEIVPLREKFLKFLESYKVDMVMTGHSHVYERSKPIRGQYGKESDYLADSARYLPPAAEGTTSGWYACESKSLANSMIYFKKSADPNYIVHVVNGSGGAMGGQQSSWPHAVMQQSHDIGGSMYLEVNGNRLDAKFIADDNKVLDQYTILKDNGAFVIPATNGTTYTPDCECTDTRQASNARFTHYIRRNQPGNPEMLLSIRKNGNNIGKVGDGMFTLKLQGQAGATLLNYTEPNDYLTAMTNVQNRYWTLSATHEITTPVLVRHYWQKGVDFNQFTNAYAGPYANMFDYSYETVVINGDGSPTDLYNRNPVNSRPGGSSATGHYAIPRASDNKANGAWLYNPGSTPSSVPYFRFGSLYPSSSGSATPTAWYADYSEFEVGRLKNTGGTITGAHGPYSTGNARLAAAQTEEVVVKAYPNPTQTGKVFFTPALVYESYMLTGLDGRIVRSVSQAGSLEELDIATLPAGTYILVSQGQTGVRQFKMLKL</sequence>
<dbReference type="Proteomes" id="UP001501175">
    <property type="component" value="Unassembled WGS sequence"/>
</dbReference>
<name>A0ABP8MZ47_9BACT</name>
<dbReference type="Gene3D" id="2.60.120.260">
    <property type="entry name" value="Galactose-binding domain-like"/>
    <property type="match status" value="1"/>
</dbReference>
<dbReference type="InterPro" id="IPR026444">
    <property type="entry name" value="Secre_tail"/>
</dbReference>
<dbReference type="CDD" id="cd00063">
    <property type="entry name" value="FN3"/>
    <property type="match status" value="1"/>
</dbReference>
<dbReference type="PANTHER" id="PTHR45867:SF3">
    <property type="entry name" value="ACID PHOSPHATASE TYPE 7"/>
    <property type="match status" value="1"/>
</dbReference>
<dbReference type="NCBIfam" id="TIGR04183">
    <property type="entry name" value="Por_Secre_tail"/>
    <property type="match status" value="1"/>
</dbReference>
<dbReference type="Gene3D" id="3.60.21.10">
    <property type="match status" value="1"/>
</dbReference>
<dbReference type="PANTHER" id="PTHR45867">
    <property type="entry name" value="PURPLE ACID PHOSPHATASE"/>
    <property type="match status" value="1"/>
</dbReference>